<organism evidence="1 2">
    <name type="scientific">Brucella pseudogrignonensis</name>
    <dbReference type="NCBI Taxonomy" id="419475"/>
    <lineage>
        <taxon>Bacteria</taxon>
        <taxon>Pseudomonadati</taxon>
        <taxon>Pseudomonadota</taxon>
        <taxon>Alphaproteobacteria</taxon>
        <taxon>Hyphomicrobiales</taxon>
        <taxon>Brucellaceae</taxon>
        <taxon>Brucella/Ochrobactrum group</taxon>
        <taxon>Brucella</taxon>
    </lineage>
</organism>
<keyword evidence="2" id="KW-1185">Reference proteome</keyword>
<dbReference type="Proteomes" id="UP000216188">
    <property type="component" value="Unassembled WGS sequence"/>
</dbReference>
<evidence type="ECO:0000313" key="1">
    <source>
        <dbReference type="EMBL" id="OYR29191.1"/>
    </source>
</evidence>
<protein>
    <submittedName>
        <fullName evidence="1">Uncharacterized protein</fullName>
    </submittedName>
</protein>
<dbReference type="AlphaFoldDB" id="A0A256GRI7"/>
<reference evidence="1 2" key="1">
    <citation type="submission" date="2017-07" db="EMBL/GenBank/DDBJ databases">
        <title>Phylogenetic study on the rhizospheric bacterium Ochrobactrum sp. A44.</title>
        <authorList>
            <person name="Krzyzanowska D.M."/>
            <person name="Ossowicki A."/>
            <person name="Rajewska M."/>
            <person name="Maciag T."/>
            <person name="Kaczynski Z."/>
            <person name="Czerwicka M."/>
            <person name="Jafra S."/>
        </authorList>
    </citation>
    <scope>NUCLEOTIDE SEQUENCE [LARGE SCALE GENOMIC DNA]</scope>
    <source>
        <strain evidence="1 2">CCUG 30717</strain>
    </source>
</reference>
<evidence type="ECO:0000313" key="2">
    <source>
        <dbReference type="Proteomes" id="UP000216188"/>
    </source>
</evidence>
<name>A0A256GRI7_9HYPH</name>
<accession>A0A256GRI7</accession>
<comment type="caution">
    <text evidence="1">The sequence shown here is derived from an EMBL/GenBank/DDBJ whole genome shotgun (WGS) entry which is preliminary data.</text>
</comment>
<dbReference type="EMBL" id="NNRM01000011">
    <property type="protein sequence ID" value="OYR29191.1"/>
    <property type="molecule type" value="Genomic_DNA"/>
</dbReference>
<sequence>MIRTNASKEGLSNQVLVDYQKSPCGAQYSQNGLMFNSYLAFPH</sequence>
<proteinExistence type="predicted"/>
<gene>
    <name evidence="1" type="ORF">CEV34_0817</name>
</gene>